<dbReference type="OrthoDB" id="2399931at2759"/>
<organism evidence="3 4">
    <name type="scientific">Dentiscutata erythropus</name>
    <dbReference type="NCBI Taxonomy" id="1348616"/>
    <lineage>
        <taxon>Eukaryota</taxon>
        <taxon>Fungi</taxon>
        <taxon>Fungi incertae sedis</taxon>
        <taxon>Mucoromycota</taxon>
        <taxon>Glomeromycotina</taxon>
        <taxon>Glomeromycetes</taxon>
        <taxon>Diversisporales</taxon>
        <taxon>Gigasporaceae</taxon>
        <taxon>Dentiscutata</taxon>
    </lineage>
</organism>
<keyword evidence="2" id="KW-1133">Transmembrane helix</keyword>
<evidence type="ECO:0000256" key="1">
    <source>
        <dbReference type="SAM" id="MobiDB-lite"/>
    </source>
</evidence>
<feature type="transmembrane region" description="Helical" evidence="2">
    <location>
        <begin position="911"/>
        <end position="935"/>
    </location>
</feature>
<sequence length="998" mass="111857">TLPTGFAQNILTSTSITHSEISIQPNLTGVQPRVLGIYHYQDSSTAVVRIARENYDVGIIRCFERRLLLRVIQANGSIIEINYEDPTEIQDINYCWVYVNNSNIMTPKPPLNVYPLFEQYILVTYTHATNISDNTTFTDRGMVLDWGGNVISKLEFGPSYLQPRTTNWYPDDYVVNNITPKKGFLRLSGTRITDRISAFEWKQYGYVGNGIFTLLSNDTVINLDNATSSFQIVVFPTLNDGYAIVYANSTNRVVTSDPLSDVFSARAGIYAILLTYNQTRTSERIILYEISTPNISFTALYCSVDYVFIGHSCIVPVQRIVQETYITNVTYYNISTTTVTATRTTTLVSSSTTAVVGVPTQFPTQIPTPINVSIPVTNTTPTIMTSYIRIRFLSSGSVLTLNPLINITTSLQPMIRTLPLGGHTFILRPVDNQNNQNIDFFFTLYDENNRLSPSEYLQQPILANLYGAFDVTQNNMLLVAQNETTTSWSLLSINLPALSPLKDSGYGNLHVTTTYPQRNSTDLTLNTKVINITFQEQISLSDGNLIIYQSINQTNILRQIINSRTCDVNTNKCSINNNTVRLEAFSSTFNDPSGQYFIQMDNNFVKSALYNEPILGIEPNIWTFQTAKNVSTARAGDVSGKLLLTVAGSNQFSQLNDSGKYQFFTSLIDELTVRIPIAVGRLSTNGHTQFVNPWSESEQILISLFIKESSKNDEKLTVVTRSELDTLIKEKQFTGISTGAVTNLLDEKYGFQQIAIFIGARLKSPESDNFVILQLGIAIFRIVTITIFTFTDAATIQSLFIPSVVFLMLPIAVNLTLAFTILYSENNEEFTKWFKYHGRVATTIALLSGANIDLLLILKSRLMKIKIFDAPLSNKSLSIIFWGACADIVLGDIEQLIIQIIYIYYTIEYDAIALFTIIASGLATLSNVTSKLFFIKFKKLSPYHKDEDKLGKSIEIPNVNRSIEQKENSEEPYDYKSVEQKETPEELGDNSEGTNVES</sequence>
<evidence type="ECO:0000256" key="2">
    <source>
        <dbReference type="SAM" id="Phobius"/>
    </source>
</evidence>
<dbReference type="AlphaFoldDB" id="A0A9N9IEF5"/>
<accession>A0A9N9IEF5</accession>
<dbReference type="EMBL" id="CAJVPY010011950">
    <property type="protein sequence ID" value="CAG8730779.1"/>
    <property type="molecule type" value="Genomic_DNA"/>
</dbReference>
<feature type="non-terminal residue" evidence="3">
    <location>
        <position position="998"/>
    </location>
</feature>
<comment type="caution">
    <text evidence="3">The sequence shown here is derived from an EMBL/GenBank/DDBJ whole genome shotgun (WGS) entry which is preliminary data.</text>
</comment>
<reference evidence="3" key="1">
    <citation type="submission" date="2021-06" db="EMBL/GenBank/DDBJ databases">
        <authorList>
            <person name="Kallberg Y."/>
            <person name="Tangrot J."/>
            <person name="Rosling A."/>
        </authorList>
    </citation>
    <scope>NUCLEOTIDE SEQUENCE</scope>
    <source>
        <strain evidence="3">MA453B</strain>
    </source>
</reference>
<evidence type="ECO:0000313" key="4">
    <source>
        <dbReference type="Proteomes" id="UP000789405"/>
    </source>
</evidence>
<gene>
    <name evidence="3" type="ORF">DERYTH_LOCUS15098</name>
</gene>
<evidence type="ECO:0000313" key="3">
    <source>
        <dbReference type="EMBL" id="CAG8730779.1"/>
    </source>
</evidence>
<feature type="transmembrane region" description="Helical" evidence="2">
    <location>
        <begin position="799"/>
        <end position="824"/>
    </location>
</feature>
<feature type="transmembrane region" description="Helical" evidence="2">
    <location>
        <begin position="836"/>
        <end position="858"/>
    </location>
</feature>
<keyword evidence="4" id="KW-1185">Reference proteome</keyword>
<keyword evidence="2" id="KW-0472">Membrane</keyword>
<feature type="transmembrane region" description="Helical" evidence="2">
    <location>
        <begin position="770"/>
        <end position="790"/>
    </location>
</feature>
<keyword evidence="2" id="KW-0812">Transmembrane</keyword>
<proteinExistence type="predicted"/>
<feature type="compositionally biased region" description="Basic and acidic residues" evidence="1">
    <location>
        <begin position="963"/>
        <end position="984"/>
    </location>
</feature>
<feature type="region of interest" description="Disordered" evidence="1">
    <location>
        <begin position="961"/>
        <end position="998"/>
    </location>
</feature>
<name>A0A9N9IEF5_9GLOM</name>
<dbReference type="Proteomes" id="UP000789405">
    <property type="component" value="Unassembled WGS sequence"/>
</dbReference>
<protein>
    <submittedName>
        <fullName evidence="3">14285_t:CDS:1</fullName>
    </submittedName>
</protein>
<feature type="transmembrane region" description="Helical" evidence="2">
    <location>
        <begin position="879"/>
        <end position="905"/>
    </location>
</feature>